<dbReference type="Proteomes" id="UP000077315">
    <property type="component" value="Unassembled WGS sequence"/>
</dbReference>
<dbReference type="AlphaFoldDB" id="A0A167QRA4"/>
<dbReference type="GO" id="GO:0051087">
    <property type="term" value="F:protein-folding chaperone binding"/>
    <property type="evidence" value="ECO:0007669"/>
    <property type="project" value="InterPro"/>
</dbReference>
<dbReference type="PROSITE" id="PS51035">
    <property type="entry name" value="BAG"/>
    <property type="match status" value="1"/>
</dbReference>
<gene>
    <name evidence="3" type="ORF">PHYBLDRAFT_59175</name>
</gene>
<dbReference type="InterPro" id="IPR003103">
    <property type="entry name" value="BAG_domain"/>
</dbReference>
<keyword evidence="4" id="KW-1185">Reference proteome</keyword>
<dbReference type="EMBL" id="KV440972">
    <property type="protein sequence ID" value="OAD80128.1"/>
    <property type="molecule type" value="Genomic_DNA"/>
</dbReference>
<reference evidence="4" key="1">
    <citation type="submission" date="2015-06" db="EMBL/GenBank/DDBJ databases">
        <title>Expansion of signal transduction pathways in fungi by whole-genome duplication.</title>
        <authorList>
            <consortium name="DOE Joint Genome Institute"/>
            <person name="Corrochano L.M."/>
            <person name="Kuo A."/>
            <person name="Marcet-Houben M."/>
            <person name="Polaino S."/>
            <person name="Salamov A."/>
            <person name="Villalobos J.M."/>
            <person name="Alvarez M.I."/>
            <person name="Avalos J."/>
            <person name="Benito E.P."/>
            <person name="Benoit I."/>
            <person name="Burger G."/>
            <person name="Camino L.P."/>
            <person name="Canovas D."/>
            <person name="Cerda-Olmedo E."/>
            <person name="Cheng J.-F."/>
            <person name="Dominguez A."/>
            <person name="Elias M."/>
            <person name="Eslava A.P."/>
            <person name="Glaser F."/>
            <person name="Grimwood J."/>
            <person name="Gutierrez G."/>
            <person name="Heitman J."/>
            <person name="Henrissat B."/>
            <person name="Iturriaga E.A."/>
            <person name="Lang B.F."/>
            <person name="Lavin J.L."/>
            <person name="Lee S."/>
            <person name="Li W."/>
            <person name="Lindquist E."/>
            <person name="Lopez-Garcia S."/>
            <person name="Luque E.M."/>
            <person name="Marcos A.T."/>
            <person name="Martin J."/>
            <person name="McCluskey K."/>
            <person name="Medina H.R."/>
            <person name="Miralles-Duran A."/>
            <person name="Miyazaki A."/>
            <person name="Munoz-Torres E."/>
            <person name="Oguiza J.A."/>
            <person name="Ohm R."/>
            <person name="Olmedo M."/>
            <person name="Orejas M."/>
            <person name="Ortiz-Castellanos L."/>
            <person name="Pisabarro A.G."/>
            <person name="Rodriguez-Romero J."/>
            <person name="Ruiz-Herrera J."/>
            <person name="Ruiz-Vazquez R."/>
            <person name="Sanz C."/>
            <person name="Schackwitz W."/>
            <person name="Schmutz J."/>
            <person name="Shahriari M."/>
            <person name="Shelest E."/>
            <person name="Silva-Franco F."/>
            <person name="Soanes D."/>
            <person name="Syed K."/>
            <person name="Tagua V.G."/>
            <person name="Talbot N.J."/>
            <person name="Thon M."/>
            <person name="De vries R.P."/>
            <person name="Wiebenga A."/>
            <person name="Yadav J.S."/>
            <person name="Braun E.L."/>
            <person name="Baker S."/>
            <person name="Garre V."/>
            <person name="Horwitz B."/>
            <person name="Torres-Martinez S."/>
            <person name="Idnurm A."/>
            <person name="Herrera-Estrella A."/>
            <person name="Gabaldon T."/>
            <person name="Grigoriev I.V."/>
        </authorList>
    </citation>
    <scope>NUCLEOTIDE SEQUENCE [LARGE SCALE GENOMIC DNA]</scope>
    <source>
        <strain evidence="4">NRRL 1555(-)</strain>
    </source>
</reference>
<feature type="domain" description="Ubiquitin-like" evidence="1">
    <location>
        <begin position="61"/>
        <end position="118"/>
    </location>
</feature>
<dbReference type="SUPFAM" id="SSF63491">
    <property type="entry name" value="BAG domain"/>
    <property type="match status" value="1"/>
</dbReference>
<evidence type="ECO:0000259" key="1">
    <source>
        <dbReference type="PROSITE" id="PS50053"/>
    </source>
</evidence>
<evidence type="ECO:0000313" key="3">
    <source>
        <dbReference type="EMBL" id="OAD80128.1"/>
    </source>
</evidence>
<dbReference type="Gene3D" id="3.10.20.90">
    <property type="entry name" value="Phosphatidylinositol 3-kinase Catalytic Subunit, Chain A, domain 1"/>
    <property type="match status" value="1"/>
</dbReference>
<dbReference type="CDD" id="cd17039">
    <property type="entry name" value="Ubl_ubiquitin_like"/>
    <property type="match status" value="1"/>
</dbReference>
<feature type="domain" description="BAG" evidence="2">
    <location>
        <begin position="171"/>
        <end position="228"/>
    </location>
</feature>
<dbReference type="GeneID" id="29001353"/>
<proteinExistence type="predicted"/>
<dbReference type="InParanoid" id="A0A167QRA4"/>
<dbReference type="Pfam" id="PF00240">
    <property type="entry name" value="ubiquitin"/>
    <property type="match status" value="1"/>
</dbReference>
<dbReference type="SUPFAM" id="SSF54236">
    <property type="entry name" value="Ubiquitin-like"/>
    <property type="match status" value="1"/>
</dbReference>
<evidence type="ECO:0008006" key="5">
    <source>
        <dbReference type="Google" id="ProtNLM"/>
    </source>
</evidence>
<dbReference type="Pfam" id="PF02179">
    <property type="entry name" value="BAG"/>
    <property type="match status" value="1"/>
</dbReference>
<accession>A0A167QRA4</accession>
<sequence>MDCRRFQTQFLFLWRAFTATLASIVGYRKISEKERQTWVVLSWKNHRYDMNFKEFPGGLHEATVKDLKEKCKMMTNVPIATMRLQVSGANIKDNTSSLTSVGIHANAVVMLNGEEASEEDVQQVASGNAEEYGLIVRISSVLDKLVKGSDDQISSWEENVATAATEKPDEEGIKKLHDMGNYLSEKLLQALITLDGVECPSEFDTARQRRREGVRLTQQYLDRIDKTRLAIRGLSQ</sequence>
<name>A0A167QRA4_PHYB8</name>
<dbReference type="PROSITE" id="PS50053">
    <property type="entry name" value="UBIQUITIN_2"/>
    <property type="match status" value="1"/>
</dbReference>
<protein>
    <recommendedName>
        <fullName evidence="5">BAG domain-containing protein</fullName>
    </recommendedName>
</protein>
<dbReference type="InterPro" id="IPR029071">
    <property type="entry name" value="Ubiquitin-like_domsf"/>
</dbReference>
<dbReference type="VEuPathDB" id="FungiDB:PHYBLDRAFT_59175"/>
<organism evidence="3 4">
    <name type="scientific">Phycomyces blakesleeanus (strain ATCC 8743b / DSM 1359 / FGSC 10004 / NBRC 33097 / NRRL 1555)</name>
    <dbReference type="NCBI Taxonomy" id="763407"/>
    <lineage>
        <taxon>Eukaryota</taxon>
        <taxon>Fungi</taxon>
        <taxon>Fungi incertae sedis</taxon>
        <taxon>Mucoromycota</taxon>
        <taxon>Mucoromycotina</taxon>
        <taxon>Mucoromycetes</taxon>
        <taxon>Mucorales</taxon>
        <taxon>Phycomycetaceae</taxon>
        <taxon>Phycomyces</taxon>
    </lineage>
</organism>
<dbReference type="InterPro" id="IPR000626">
    <property type="entry name" value="Ubiquitin-like_dom"/>
</dbReference>
<evidence type="ECO:0000259" key="2">
    <source>
        <dbReference type="PROSITE" id="PS51035"/>
    </source>
</evidence>
<dbReference type="InterPro" id="IPR036533">
    <property type="entry name" value="BAG_dom_sf"/>
</dbReference>
<dbReference type="OrthoDB" id="417450at2759"/>
<dbReference type="FunCoup" id="A0A167QRA4">
    <property type="interactions" value="224"/>
</dbReference>
<dbReference type="RefSeq" id="XP_018298168.1">
    <property type="nucleotide sequence ID" value="XM_018440447.1"/>
</dbReference>
<evidence type="ECO:0000313" key="4">
    <source>
        <dbReference type="Proteomes" id="UP000077315"/>
    </source>
</evidence>
<dbReference type="Gene3D" id="1.20.58.120">
    <property type="entry name" value="BAG domain"/>
    <property type="match status" value="1"/>
</dbReference>